<reference evidence="1 2" key="1">
    <citation type="journal article" date="2018" name="Plant J.">
        <title>Genome sequences of Chlorella sorokiniana UTEX 1602 and Micractinium conductrix SAG 241.80: implications to maltose excretion by a green alga.</title>
        <authorList>
            <person name="Arriola M.B."/>
            <person name="Velmurugan N."/>
            <person name="Zhang Y."/>
            <person name="Plunkett M.H."/>
            <person name="Hondzo H."/>
            <person name="Barney B.M."/>
        </authorList>
    </citation>
    <scope>NUCLEOTIDE SEQUENCE [LARGE SCALE GENOMIC DNA]</scope>
    <source>
        <strain evidence="2">UTEX 1602</strain>
    </source>
</reference>
<name>A0A2P6TDL7_CHLSO</name>
<comment type="caution">
    <text evidence="1">The sequence shown here is derived from an EMBL/GenBank/DDBJ whole genome shotgun (WGS) entry which is preliminary data.</text>
</comment>
<dbReference type="GO" id="GO:0016853">
    <property type="term" value="F:isomerase activity"/>
    <property type="evidence" value="ECO:0007669"/>
    <property type="project" value="UniProtKB-KW"/>
</dbReference>
<accession>A0A2P6TDL7</accession>
<dbReference type="OrthoDB" id="10533291at2759"/>
<dbReference type="AlphaFoldDB" id="A0A2P6TDL7"/>
<keyword evidence="2" id="KW-1185">Reference proteome</keyword>
<proteinExistence type="predicted"/>
<dbReference type="Proteomes" id="UP000239899">
    <property type="component" value="Unassembled WGS sequence"/>
</dbReference>
<gene>
    <name evidence="1" type="ORF">C2E21_8729</name>
</gene>
<evidence type="ECO:0000313" key="2">
    <source>
        <dbReference type="Proteomes" id="UP000239899"/>
    </source>
</evidence>
<evidence type="ECO:0000313" key="1">
    <source>
        <dbReference type="EMBL" id="PRW20743.1"/>
    </source>
</evidence>
<dbReference type="EMBL" id="LHPG02000022">
    <property type="protein sequence ID" value="PRW20743.1"/>
    <property type="molecule type" value="Genomic_DNA"/>
</dbReference>
<protein>
    <submittedName>
        <fullName evidence="1">1-deoxy-D-xylulose-5-phosphate reductoisomerase</fullName>
    </submittedName>
</protein>
<organism evidence="1 2">
    <name type="scientific">Chlorella sorokiniana</name>
    <name type="common">Freshwater green alga</name>
    <dbReference type="NCBI Taxonomy" id="3076"/>
    <lineage>
        <taxon>Eukaryota</taxon>
        <taxon>Viridiplantae</taxon>
        <taxon>Chlorophyta</taxon>
        <taxon>core chlorophytes</taxon>
        <taxon>Trebouxiophyceae</taxon>
        <taxon>Chlorellales</taxon>
        <taxon>Chlorellaceae</taxon>
        <taxon>Chlorella clade</taxon>
        <taxon>Chlorella</taxon>
    </lineage>
</organism>
<dbReference type="PROSITE" id="PS51257">
    <property type="entry name" value="PROKAR_LIPOPROTEIN"/>
    <property type="match status" value="1"/>
</dbReference>
<sequence length="262" mass="28361">MDELVLRKIVAAVGDSATLAMLACSCRLLRRLAAEEQAERGHCPHLWRLLGHRVPCDSAAQARAAALLSGSFRRQLLLDLAEAQARGVAYDGRAHSYDLISLPDRGAFLEQVELVAADLQHMVFYSSGLRVLAALSFVDRPAGAPSSSGSRQPRLFSSILCSVLVRAPLRLGLLFLEPPLLVGAADYLLANQVDPVAREQLAALAEAALWRQRFGPDDDVHILWQSLVRYMPSFALAAGSLHGCLDSTFVRTVSDGLCSCTD</sequence>